<dbReference type="AlphaFoldDB" id="A0A917MDY5"/>
<proteinExistence type="predicted"/>
<gene>
    <name evidence="3" type="ORF">GCM10011416_04930</name>
</gene>
<dbReference type="InterPro" id="IPR013783">
    <property type="entry name" value="Ig-like_fold"/>
</dbReference>
<dbReference type="Pfam" id="PF17116">
    <property type="entry name" value="T9SS_plug_1st"/>
    <property type="match status" value="1"/>
</dbReference>
<comment type="caution">
    <text evidence="3">The sequence shown here is derived from an EMBL/GenBank/DDBJ whole genome shotgun (WGS) entry which is preliminary data.</text>
</comment>
<name>A0A917MDY5_9FLAO</name>
<dbReference type="Gene3D" id="2.60.40.10">
    <property type="entry name" value="Immunoglobulins"/>
    <property type="match status" value="1"/>
</dbReference>
<feature type="signal peptide" evidence="1">
    <location>
        <begin position="1"/>
        <end position="20"/>
    </location>
</feature>
<feature type="domain" description="Type 9 secretion system plug protein N-terminal" evidence="2">
    <location>
        <begin position="28"/>
        <end position="149"/>
    </location>
</feature>
<protein>
    <submittedName>
        <fullName evidence="3">DUF5103 domain-containing protein</fullName>
    </submittedName>
</protein>
<dbReference type="EMBL" id="BMJW01000001">
    <property type="protein sequence ID" value="GGG91325.1"/>
    <property type="molecule type" value="Genomic_DNA"/>
</dbReference>
<reference evidence="3" key="2">
    <citation type="submission" date="2020-09" db="EMBL/GenBank/DDBJ databases">
        <authorList>
            <person name="Sun Q."/>
            <person name="Zhou Y."/>
        </authorList>
    </citation>
    <scope>NUCLEOTIDE SEQUENCE</scope>
    <source>
        <strain evidence="3">CGMCC 1.15763</strain>
    </source>
</reference>
<dbReference type="InterPro" id="IPR031345">
    <property type="entry name" value="T9SS_Plug_N"/>
</dbReference>
<keyword evidence="4" id="KW-1185">Reference proteome</keyword>
<sequence length="409" mass="47360">MRKTPICFVAFIFFTGISFAQKEQASYIKSAAFEGTNKALNTTFVPLGTPLVFSFDDLEADQKTYEYKIEHMSFDWKPSSLFSNEYIDGFQQQTIQEYENSFNTLQDYTHYKIEIPNSTLKIKKSGNYQISIIDPLGNIVLKRRFTYYENLVQIAAKALRSKISGQSLTDQAVEFTINHPQLRFNNPSEELKIALVQNNNWQTVITQFDEPYYKRNQLVYNANSGGNFKGGNEFLNFDNKAISATNLKIQKVEKKQIYHHILHQDEPRANKPYTYSPDINGAFLVRALNSSSATEADYARIYFSLKTQDLKDQKIYVYGAFNNYATGLENEMHYNKETDSYTASLLLKQGFYNYNYISLDNKNKPNLTAFSGSFYQTENSYTLLVYYRPMNSDFDRVIGGQTFFFKQTQ</sequence>
<feature type="chain" id="PRO_5037663809" evidence="1">
    <location>
        <begin position="21"/>
        <end position="409"/>
    </location>
</feature>
<organism evidence="3 4">
    <name type="scientific">Polaribacter pacificus</name>
    <dbReference type="NCBI Taxonomy" id="1775173"/>
    <lineage>
        <taxon>Bacteria</taxon>
        <taxon>Pseudomonadati</taxon>
        <taxon>Bacteroidota</taxon>
        <taxon>Flavobacteriia</taxon>
        <taxon>Flavobacteriales</taxon>
        <taxon>Flavobacteriaceae</taxon>
    </lineage>
</organism>
<keyword evidence="1" id="KW-0732">Signal</keyword>
<dbReference type="RefSeq" id="WP_188597684.1">
    <property type="nucleotide sequence ID" value="NZ_BMJW01000001.1"/>
</dbReference>
<evidence type="ECO:0000313" key="3">
    <source>
        <dbReference type="EMBL" id="GGG91325.1"/>
    </source>
</evidence>
<dbReference type="Proteomes" id="UP000633278">
    <property type="component" value="Unassembled WGS sequence"/>
</dbReference>
<evidence type="ECO:0000313" key="4">
    <source>
        <dbReference type="Proteomes" id="UP000633278"/>
    </source>
</evidence>
<evidence type="ECO:0000256" key="1">
    <source>
        <dbReference type="SAM" id="SignalP"/>
    </source>
</evidence>
<reference evidence="3" key="1">
    <citation type="journal article" date="2014" name="Int. J. Syst. Evol. Microbiol.">
        <title>Complete genome sequence of Corynebacterium casei LMG S-19264T (=DSM 44701T), isolated from a smear-ripened cheese.</title>
        <authorList>
            <consortium name="US DOE Joint Genome Institute (JGI-PGF)"/>
            <person name="Walter F."/>
            <person name="Albersmeier A."/>
            <person name="Kalinowski J."/>
            <person name="Ruckert C."/>
        </authorList>
    </citation>
    <scope>NUCLEOTIDE SEQUENCE</scope>
    <source>
        <strain evidence="3">CGMCC 1.15763</strain>
    </source>
</reference>
<accession>A0A917MDY5</accession>
<evidence type="ECO:0000259" key="2">
    <source>
        <dbReference type="Pfam" id="PF17116"/>
    </source>
</evidence>